<keyword evidence="6" id="KW-0051">Antiviral defense</keyword>
<keyword evidence="2" id="KW-0479">Metal-binding</keyword>
<accession>A0A1F5CBY8</accession>
<comment type="caution">
    <text evidence="8">The sequence shown here is derived from an EMBL/GenBank/DDBJ whole genome shotgun (WGS) entry which is preliminary data.</text>
</comment>
<evidence type="ECO:0000256" key="3">
    <source>
        <dbReference type="ARBA" id="ARBA00022759"/>
    </source>
</evidence>
<dbReference type="EMBL" id="MEYV01000010">
    <property type="protein sequence ID" value="OGD40363.1"/>
    <property type="molecule type" value="Genomic_DNA"/>
</dbReference>
<keyword evidence="5" id="KW-0460">Magnesium</keyword>
<dbReference type="Proteomes" id="UP000177197">
    <property type="component" value="Unassembled WGS sequence"/>
</dbReference>
<keyword evidence="1" id="KW-0540">Nuclease</keyword>
<feature type="domain" description="Transcriptional repressor PaaX-like central Cas2-like" evidence="7">
    <location>
        <begin position="99"/>
        <end position="169"/>
    </location>
</feature>
<protein>
    <submittedName>
        <fullName evidence="8">CRISPR-associated endonuclease Cas2</fullName>
    </submittedName>
</protein>
<dbReference type="InterPro" id="IPR021127">
    <property type="entry name" value="CRISPR_associated_Cas2"/>
</dbReference>
<proteinExistence type="predicted"/>
<dbReference type="Gene3D" id="3.30.70.2650">
    <property type="match status" value="1"/>
</dbReference>
<dbReference type="Pfam" id="PF20803">
    <property type="entry name" value="PaaX_M"/>
    <property type="match status" value="1"/>
</dbReference>
<reference evidence="8 9" key="1">
    <citation type="journal article" date="2016" name="Nat. Commun.">
        <title>Thousands of microbial genomes shed light on interconnected biogeochemical processes in an aquifer system.</title>
        <authorList>
            <person name="Anantharaman K."/>
            <person name="Brown C.T."/>
            <person name="Hug L.A."/>
            <person name="Sharon I."/>
            <person name="Castelle C.J."/>
            <person name="Probst A.J."/>
            <person name="Thomas B.C."/>
            <person name="Singh A."/>
            <person name="Wilkins M.J."/>
            <person name="Karaoz U."/>
            <person name="Brodie E.L."/>
            <person name="Williams K.H."/>
            <person name="Hubbard S.S."/>
            <person name="Banfield J.F."/>
        </authorList>
    </citation>
    <scope>NUCLEOTIDE SEQUENCE [LARGE SCALE GENOMIC DNA]</scope>
</reference>
<dbReference type="NCBIfam" id="TIGR01573">
    <property type="entry name" value="cas2"/>
    <property type="match status" value="1"/>
</dbReference>
<evidence type="ECO:0000256" key="6">
    <source>
        <dbReference type="ARBA" id="ARBA00023118"/>
    </source>
</evidence>
<organism evidence="8 9">
    <name type="scientific">Candidatus Azambacteria bacterium RIFCSPLOWO2_02_FULL_44_14</name>
    <dbReference type="NCBI Taxonomy" id="1797306"/>
    <lineage>
        <taxon>Bacteria</taxon>
        <taxon>Candidatus Azamiibacteriota</taxon>
    </lineage>
</organism>
<evidence type="ECO:0000313" key="9">
    <source>
        <dbReference type="Proteomes" id="UP000177197"/>
    </source>
</evidence>
<dbReference type="SUPFAM" id="SSF143430">
    <property type="entry name" value="TTP0101/SSO1404-like"/>
    <property type="match status" value="1"/>
</dbReference>
<evidence type="ECO:0000256" key="4">
    <source>
        <dbReference type="ARBA" id="ARBA00022801"/>
    </source>
</evidence>
<gene>
    <name evidence="8" type="ORF">A3I30_03695</name>
</gene>
<dbReference type="GO" id="GO:0043571">
    <property type="term" value="P:maintenance of CRISPR repeat elements"/>
    <property type="evidence" value="ECO:0007669"/>
    <property type="project" value="InterPro"/>
</dbReference>
<dbReference type="InterPro" id="IPR048846">
    <property type="entry name" value="PaaX-like_central"/>
</dbReference>
<keyword evidence="3 8" id="KW-0255">Endonuclease</keyword>
<evidence type="ECO:0000256" key="1">
    <source>
        <dbReference type="ARBA" id="ARBA00022722"/>
    </source>
</evidence>
<sequence length="183" mass="21287">MKIKNSNTKLIMKYLATGGAVAILSLANPIVPHYLIKAYLRKRRFQKARFLADLKRLQKRELIDCRELADGQTKIILKSAGKRFILQYDIDNIKISRPKNWDGKWRLVIFDIPDEKRAARNALVSKLKELGFYMLQKSVYIHPFPCDNEIEFISSVFKIRDNVLALVIEDLEGSKKLLHLFNL</sequence>
<evidence type="ECO:0000259" key="7">
    <source>
        <dbReference type="Pfam" id="PF20803"/>
    </source>
</evidence>
<evidence type="ECO:0000256" key="2">
    <source>
        <dbReference type="ARBA" id="ARBA00022723"/>
    </source>
</evidence>
<evidence type="ECO:0000313" key="8">
    <source>
        <dbReference type="EMBL" id="OGD40363.1"/>
    </source>
</evidence>
<keyword evidence="4" id="KW-0378">Hydrolase</keyword>
<evidence type="ECO:0000256" key="5">
    <source>
        <dbReference type="ARBA" id="ARBA00022842"/>
    </source>
</evidence>
<dbReference type="AlphaFoldDB" id="A0A1F5CBY8"/>
<name>A0A1F5CBY8_9BACT</name>
<dbReference type="GO" id="GO:0004521">
    <property type="term" value="F:RNA endonuclease activity"/>
    <property type="evidence" value="ECO:0007669"/>
    <property type="project" value="InterPro"/>
</dbReference>